<dbReference type="InterPro" id="IPR028082">
    <property type="entry name" value="Peripla_BP_I"/>
</dbReference>
<dbReference type="PROSITE" id="PS50932">
    <property type="entry name" value="HTH_LACI_2"/>
    <property type="match status" value="1"/>
</dbReference>
<sequence length="367" mass="40074">MEDDGVNARRGRVSLKDVADDLGISQTAVSFAVNDRPGVSKETKERVKEAVERLGWSPVYAAQALSSSKTMTVGFAPSRSHSNLQSESFMLHFMSGLHDSLSRQGYGLLFRPTSSLREEVETYRDWGRRKRVDGVVLVDLRSDDPRPQLLRGIGIRTVLAGGPDPSNLIPSLSIDDSGTMAKVIEHLVQAGHSHIAYFAGNENLDYSKARVASFIKLAQQDHLRAPTVVPTRFDTQLAVRKTCGLMASPDPPTAFIYENETMAAASQRALEELMANRGVVAPGGESFASKEGSVAMPHLPAIVSFEDSFVCSAVYPSITAVHRDPAEYGKKVARLLIKDMDGEHVAGNRRILAPRLVVRESTSWTVD</sequence>
<dbReference type="Proteomes" id="UP000028730">
    <property type="component" value="Unassembled WGS sequence"/>
</dbReference>
<dbReference type="OrthoDB" id="1938857at2"/>
<dbReference type="GO" id="GO:0000976">
    <property type="term" value="F:transcription cis-regulatory region binding"/>
    <property type="evidence" value="ECO:0007669"/>
    <property type="project" value="TreeGrafter"/>
</dbReference>
<dbReference type="SMART" id="SM00354">
    <property type="entry name" value="HTH_LACI"/>
    <property type="match status" value="1"/>
</dbReference>
<dbReference type="CDD" id="cd01392">
    <property type="entry name" value="HTH_LacI"/>
    <property type="match status" value="1"/>
</dbReference>
<evidence type="ECO:0000256" key="1">
    <source>
        <dbReference type="ARBA" id="ARBA00023015"/>
    </source>
</evidence>
<keyword evidence="1" id="KW-0805">Transcription regulation</keyword>
<feature type="domain" description="HTH lacI-type" evidence="4">
    <location>
        <begin position="13"/>
        <end position="67"/>
    </location>
</feature>
<dbReference type="GO" id="GO:0003700">
    <property type="term" value="F:DNA-binding transcription factor activity"/>
    <property type="evidence" value="ECO:0007669"/>
    <property type="project" value="TreeGrafter"/>
</dbReference>
<dbReference type="EMBL" id="ATLK01000001">
    <property type="protein sequence ID" value="KFF30885.1"/>
    <property type="molecule type" value="Genomic_DNA"/>
</dbReference>
<organism evidence="5 6">
    <name type="scientific">Bifidobacterium bombi DSM 19703</name>
    <dbReference type="NCBI Taxonomy" id="1341695"/>
    <lineage>
        <taxon>Bacteria</taxon>
        <taxon>Bacillati</taxon>
        <taxon>Actinomycetota</taxon>
        <taxon>Actinomycetes</taxon>
        <taxon>Bifidobacteriales</taxon>
        <taxon>Bifidobacteriaceae</taxon>
        <taxon>Bifidobacterium</taxon>
    </lineage>
</organism>
<dbReference type="AlphaFoldDB" id="A0A080N3Y2"/>
<dbReference type="Pfam" id="PF00356">
    <property type="entry name" value="LacI"/>
    <property type="match status" value="1"/>
</dbReference>
<dbReference type="InterPro" id="IPR010982">
    <property type="entry name" value="Lambda_DNA-bd_dom_sf"/>
</dbReference>
<accession>A0A080N3Y2</accession>
<evidence type="ECO:0000313" key="5">
    <source>
        <dbReference type="EMBL" id="KFF30885.1"/>
    </source>
</evidence>
<gene>
    <name evidence="5" type="ORF">BBOMB_0203</name>
</gene>
<name>A0A080N3Y2_9BIFI</name>
<protein>
    <submittedName>
        <fullName evidence="5">Transcriptional regulator, LacI family</fullName>
    </submittedName>
</protein>
<dbReference type="InterPro" id="IPR001761">
    <property type="entry name" value="Peripla_BP/Lac1_sug-bd_dom"/>
</dbReference>
<evidence type="ECO:0000256" key="2">
    <source>
        <dbReference type="ARBA" id="ARBA00023125"/>
    </source>
</evidence>
<evidence type="ECO:0000259" key="4">
    <source>
        <dbReference type="PROSITE" id="PS50932"/>
    </source>
</evidence>
<dbReference type="InterPro" id="IPR000843">
    <property type="entry name" value="HTH_LacI"/>
</dbReference>
<dbReference type="eggNOG" id="COG1609">
    <property type="taxonomic scope" value="Bacteria"/>
</dbReference>
<dbReference type="Gene3D" id="3.40.50.2300">
    <property type="match status" value="2"/>
</dbReference>
<keyword evidence="6" id="KW-1185">Reference proteome</keyword>
<dbReference type="SUPFAM" id="SSF47413">
    <property type="entry name" value="lambda repressor-like DNA-binding domains"/>
    <property type="match status" value="1"/>
</dbReference>
<dbReference type="PANTHER" id="PTHR30146:SF155">
    <property type="entry name" value="ALANINE RACEMASE"/>
    <property type="match status" value="1"/>
</dbReference>
<keyword evidence="2" id="KW-0238">DNA-binding</keyword>
<proteinExistence type="predicted"/>
<dbReference type="Gene3D" id="1.10.260.40">
    <property type="entry name" value="lambda repressor-like DNA-binding domains"/>
    <property type="match status" value="1"/>
</dbReference>
<dbReference type="STRING" id="1341695.BBOMB_0203"/>
<evidence type="ECO:0000256" key="3">
    <source>
        <dbReference type="ARBA" id="ARBA00023163"/>
    </source>
</evidence>
<keyword evidence="3" id="KW-0804">Transcription</keyword>
<evidence type="ECO:0000313" key="6">
    <source>
        <dbReference type="Proteomes" id="UP000028730"/>
    </source>
</evidence>
<dbReference type="RefSeq" id="WP_044086394.1">
    <property type="nucleotide sequence ID" value="NZ_ATLK01000001.1"/>
</dbReference>
<dbReference type="SUPFAM" id="SSF53822">
    <property type="entry name" value="Periplasmic binding protein-like I"/>
    <property type="match status" value="1"/>
</dbReference>
<comment type="caution">
    <text evidence="5">The sequence shown here is derived from an EMBL/GenBank/DDBJ whole genome shotgun (WGS) entry which is preliminary data.</text>
</comment>
<dbReference type="Pfam" id="PF13377">
    <property type="entry name" value="Peripla_BP_3"/>
    <property type="match status" value="1"/>
</dbReference>
<reference evidence="5 6" key="1">
    <citation type="journal article" date="2014" name="Appl. Environ. Microbiol.">
        <title>Genomic encyclopedia of type strains of the genus Bifidobacterium.</title>
        <authorList>
            <person name="Milani C."/>
            <person name="Lugli G.A."/>
            <person name="Duranti S."/>
            <person name="Turroni F."/>
            <person name="Bottacini F."/>
            <person name="Mangifesta M."/>
            <person name="Sanchez B."/>
            <person name="Viappiani A."/>
            <person name="Mancabelli L."/>
            <person name="Taminiau B."/>
            <person name="Delcenserie V."/>
            <person name="Barrangou R."/>
            <person name="Margolles A."/>
            <person name="van Sinderen D."/>
            <person name="Ventura M."/>
        </authorList>
    </citation>
    <scope>NUCLEOTIDE SEQUENCE [LARGE SCALE GENOMIC DNA]</scope>
    <source>
        <strain evidence="5 6">DSM 19703</strain>
    </source>
</reference>
<dbReference type="Pfam" id="PF00532">
    <property type="entry name" value="Peripla_BP_1"/>
    <property type="match status" value="1"/>
</dbReference>
<dbReference type="InterPro" id="IPR046335">
    <property type="entry name" value="LacI/GalR-like_sensor"/>
</dbReference>
<dbReference type="PANTHER" id="PTHR30146">
    <property type="entry name" value="LACI-RELATED TRANSCRIPTIONAL REPRESSOR"/>
    <property type="match status" value="1"/>
</dbReference>